<evidence type="ECO:0000256" key="1">
    <source>
        <dbReference type="SAM" id="MobiDB-lite"/>
    </source>
</evidence>
<protein>
    <submittedName>
        <fullName evidence="3">Uncharacterized protein</fullName>
    </submittedName>
</protein>
<evidence type="ECO:0000313" key="4">
    <source>
        <dbReference type="Proteomes" id="UP000316471"/>
    </source>
</evidence>
<keyword evidence="2" id="KW-0812">Transmembrane</keyword>
<feature type="region of interest" description="Disordered" evidence="1">
    <location>
        <begin position="246"/>
        <end position="283"/>
    </location>
</feature>
<name>A0A562LGK3_9GAMM</name>
<comment type="caution">
    <text evidence="3">The sequence shown here is derived from an EMBL/GenBank/DDBJ whole genome shotgun (WGS) entry which is preliminary data.</text>
</comment>
<accession>A0A562LGK3</accession>
<keyword evidence="2" id="KW-1133">Transmembrane helix</keyword>
<keyword evidence="2" id="KW-0472">Membrane</keyword>
<evidence type="ECO:0000256" key="2">
    <source>
        <dbReference type="SAM" id="Phobius"/>
    </source>
</evidence>
<dbReference type="EMBL" id="VLKP01000016">
    <property type="protein sequence ID" value="TWI06727.1"/>
    <property type="molecule type" value="Genomic_DNA"/>
</dbReference>
<proteinExistence type="predicted"/>
<gene>
    <name evidence="3" type="ORF">IP93_02950</name>
</gene>
<evidence type="ECO:0000313" key="3">
    <source>
        <dbReference type="EMBL" id="TWI06727.1"/>
    </source>
</evidence>
<sequence>MRAFCEAAPAVTMADWPHRFWAILLAQPALRQRVPVTMPLEATDRLGEVPTGPRAALLLRLAAGLSETEAAAVLGVGVASYRLALRGALPHHADGRADPQAWQHLRDQVHRRIKTLAPERLARLAQAREAILRGEPAPTSKPMPTTAPARRRGVLVLLWLLLLLCALAFAATWWWPVDGAGPGAARGVRVEALPPAEPPAATLGADAALLAHPDFALLADPATDAEAAELALWAWMVAVDAGTVPADHPASAEPDVPVPAEALPEGGLPPLESEAGADAHAPS</sequence>
<dbReference type="Proteomes" id="UP000316471">
    <property type="component" value="Unassembled WGS sequence"/>
</dbReference>
<feature type="transmembrane region" description="Helical" evidence="2">
    <location>
        <begin position="153"/>
        <end position="175"/>
    </location>
</feature>
<organism evidence="3 4">
    <name type="scientific">Aerolutibacter ruishenii</name>
    <dbReference type="NCBI Taxonomy" id="686800"/>
    <lineage>
        <taxon>Bacteria</taxon>
        <taxon>Pseudomonadati</taxon>
        <taxon>Pseudomonadota</taxon>
        <taxon>Gammaproteobacteria</taxon>
        <taxon>Lysobacterales</taxon>
        <taxon>Lysobacteraceae</taxon>
        <taxon>Aerolutibacter</taxon>
    </lineage>
</organism>
<keyword evidence="4" id="KW-1185">Reference proteome</keyword>
<reference evidence="3 4" key="1">
    <citation type="journal article" date="2015" name="Stand. Genomic Sci.">
        <title>Genomic Encyclopedia of Bacterial and Archaeal Type Strains, Phase III: the genomes of soil and plant-associated and newly described type strains.</title>
        <authorList>
            <person name="Whitman W.B."/>
            <person name="Woyke T."/>
            <person name="Klenk H.P."/>
            <person name="Zhou Y."/>
            <person name="Lilburn T.G."/>
            <person name="Beck B.J."/>
            <person name="De Vos P."/>
            <person name="Vandamme P."/>
            <person name="Eisen J.A."/>
            <person name="Garrity G."/>
            <person name="Hugenholtz P."/>
            <person name="Kyrpides N.C."/>
        </authorList>
    </citation>
    <scope>NUCLEOTIDE SEQUENCE [LARGE SCALE GENOMIC DNA]</scope>
    <source>
        <strain evidence="3 4">CGMCC 1.10136</strain>
    </source>
</reference>
<dbReference type="AlphaFoldDB" id="A0A562LGK3"/>